<dbReference type="Proteomes" id="UP001597034">
    <property type="component" value="Unassembled WGS sequence"/>
</dbReference>
<evidence type="ECO:0000313" key="4">
    <source>
        <dbReference type="Proteomes" id="UP001597034"/>
    </source>
</evidence>
<dbReference type="PROSITE" id="PS51257">
    <property type="entry name" value="PROKAR_LIPOPROTEIN"/>
    <property type="match status" value="1"/>
</dbReference>
<dbReference type="CDD" id="cd00158">
    <property type="entry name" value="RHOD"/>
    <property type="match status" value="1"/>
</dbReference>
<dbReference type="Pfam" id="PF00581">
    <property type="entry name" value="Rhodanese"/>
    <property type="match status" value="1"/>
</dbReference>
<gene>
    <name evidence="3" type="ORF">ACFSBL_09440</name>
</gene>
<dbReference type="InterPro" id="IPR036873">
    <property type="entry name" value="Rhodanese-like_dom_sf"/>
</dbReference>
<feature type="compositionally biased region" description="Gly residues" evidence="1">
    <location>
        <begin position="54"/>
        <end position="64"/>
    </location>
</feature>
<feature type="compositionally biased region" description="Polar residues" evidence="1">
    <location>
        <begin position="36"/>
        <end position="51"/>
    </location>
</feature>
<reference evidence="3 4" key="1">
    <citation type="journal article" date="2019" name="Int. J. Syst. Evol. Microbiol.">
        <title>The Global Catalogue of Microorganisms (GCM) 10K type strain sequencing project: providing services to taxonomists for standard genome sequencing and annotation.</title>
        <authorList>
            <consortium name="The Broad Institute Genomics Platform"/>
            <consortium name="The Broad Institute Genome Sequencing Center for Infectious Disease"/>
            <person name="Wu L."/>
            <person name="Ma J."/>
        </authorList>
    </citation>
    <scope>NUCLEOTIDE SEQUENCE [LARGE SCALE GENOMIC DNA]</scope>
    <source>
        <strain evidence="3 4">CGMCC 1.10390</strain>
    </source>
</reference>
<proteinExistence type="predicted"/>
<dbReference type="RefSeq" id="WP_256398571.1">
    <property type="nucleotide sequence ID" value="NZ_JANHJR010000001.1"/>
</dbReference>
<feature type="compositionally biased region" description="Low complexity" evidence="1">
    <location>
        <begin position="1"/>
        <end position="20"/>
    </location>
</feature>
<dbReference type="InterPro" id="IPR001763">
    <property type="entry name" value="Rhodanese-like_dom"/>
</dbReference>
<evidence type="ECO:0000259" key="2">
    <source>
        <dbReference type="PROSITE" id="PS50206"/>
    </source>
</evidence>
<keyword evidence="4" id="KW-1185">Reference proteome</keyword>
<dbReference type="PROSITE" id="PS50206">
    <property type="entry name" value="RHODANESE_3"/>
    <property type="match status" value="1"/>
</dbReference>
<dbReference type="AlphaFoldDB" id="A0ABD6DHX2"/>
<name>A0ABD6DHX2_9EURY</name>
<accession>A0ABD6DHX2</accession>
<dbReference type="Gene3D" id="3.40.250.10">
    <property type="entry name" value="Rhodanese-like domain"/>
    <property type="match status" value="1"/>
</dbReference>
<protein>
    <submittedName>
        <fullName evidence="3">Rhodanese-like domain-containing protein</fullName>
    </submittedName>
</protein>
<sequence length="303" mass="32488">MKRRALLTSGTLALGSLAGCLGRGDDGEPAPATATDARTQTSGGTDTNTPQEIGGDGTESGGSSGSPREVTANPGDPNPTDGFAPEPDAVPAARDIDTSSYETLEIEGEQIQLAPIGDVHYWWARQEARIADARGLSQYRESHILGAVASPVGTEIDDTFVGDWATDERIVCYCGCPHHLSSMRAAELQSAGYENVYVIDEGFFEWVDQSYPVVGADASNRTLYRIEGRTRPRYAGEMVVAHHVGSDRVEAAPVRRDGTYEIHVRFADVTPDSRLRVETPAYAVTATLQELTSSVVTARLAED</sequence>
<comment type="caution">
    <text evidence="3">The sequence shown here is derived from an EMBL/GenBank/DDBJ whole genome shotgun (WGS) entry which is preliminary data.</text>
</comment>
<dbReference type="EMBL" id="JBHUDO010000002">
    <property type="protein sequence ID" value="MFD1645906.1"/>
    <property type="molecule type" value="Genomic_DNA"/>
</dbReference>
<evidence type="ECO:0000256" key="1">
    <source>
        <dbReference type="SAM" id="MobiDB-lite"/>
    </source>
</evidence>
<dbReference type="SUPFAM" id="SSF52821">
    <property type="entry name" value="Rhodanese/Cell cycle control phosphatase"/>
    <property type="match status" value="1"/>
</dbReference>
<evidence type="ECO:0000313" key="3">
    <source>
        <dbReference type="EMBL" id="MFD1645906.1"/>
    </source>
</evidence>
<organism evidence="3 4">
    <name type="scientific">Haloarchaeobius litoreus</name>
    <dbReference type="NCBI Taxonomy" id="755306"/>
    <lineage>
        <taxon>Archaea</taxon>
        <taxon>Methanobacteriati</taxon>
        <taxon>Methanobacteriota</taxon>
        <taxon>Stenosarchaea group</taxon>
        <taxon>Halobacteria</taxon>
        <taxon>Halobacteriales</taxon>
        <taxon>Halorubellaceae</taxon>
        <taxon>Haloarchaeobius</taxon>
    </lineage>
</organism>
<feature type="domain" description="Rhodanese" evidence="2">
    <location>
        <begin position="124"/>
        <end position="215"/>
    </location>
</feature>
<dbReference type="SMART" id="SM00450">
    <property type="entry name" value="RHOD"/>
    <property type="match status" value="1"/>
</dbReference>
<feature type="region of interest" description="Disordered" evidence="1">
    <location>
        <begin position="1"/>
        <end position="91"/>
    </location>
</feature>